<dbReference type="InterPro" id="IPR001296">
    <property type="entry name" value="Glyco_trans_1"/>
</dbReference>
<dbReference type="Pfam" id="PF00534">
    <property type="entry name" value="Glycos_transf_1"/>
    <property type="match status" value="1"/>
</dbReference>
<dbReference type="Proteomes" id="UP000194841">
    <property type="component" value="Unassembled WGS sequence"/>
</dbReference>
<dbReference type="OrthoDB" id="9772485at2"/>
<dbReference type="GO" id="GO:0016757">
    <property type="term" value="F:glycosyltransferase activity"/>
    <property type="evidence" value="ECO:0007669"/>
    <property type="project" value="InterPro"/>
</dbReference>
<comment type="caution">
    <text evidence="2">The sequence shown here is derived from an EMBL/GenBank/DDBJ whole genome shotgun (WGS) entry which is preliminary data.</text>
</comment>
<evidence type="ECO:0000313" key="2">
    <source>
        <dbReference type="EMBL" id="OUL58495.1"/>
    </source>
</evidence>
<accession>A0A244CSB2</accession>
<evidence type="ECO:0000259" key="1">
    <source>
        <dbReference type="Pfam" id="PF00534"/>
    </source>
</evidence>
<proteinExistence type="predicted"/>
<sequence length="386" mass="42908">MKHIAFFINEFPVPSETFVLTEIDALLKQGHPVTLFCFKYLKNEVVLPEGLKVLSVAEVSTKEVAVYCAQRSIRLAKAWQLALELDAISAQSLLYHGAKLAYLLKKHQCQHIHCHFMHSGLAYSMIAACWANIPVSSIGHGHDVYINQQNLETKLRRCSFNVAVCGDMEAHFAGLGGQKTNLLHCGVNIERFEFAHKPMSQEKKLLFVGRLVEKKGLTYALSALANLPHDIRPALDIVGEGPLKATLMKQAEQLRINDHVRFLGYQTPAWISQIGLHYHGFLAPFCIADNGDCDTGPVVLKEAMAMGLPVITTNIMGCPEIATANTGFLVEQKNVTQLVKAITAFCQLPTPSYLSMRQQARQQVEQCFNAQLQGAKLSQWIEQARV</sequence>
<dbReference type="PANTHER" id="PTHR45947">
    <property type="entry name" value="SULFOQUINOVOSYL TRANSFERASE SQD2"/>
    <property type="match status" value="1"/>
</dbReference>
<dbReference type="RefSeq" id="WP_086743798.1">
    <property type="nucleotide sequence ID" value="NZ_MWPV01000002.1"/>
</dbReference>
<organism evidence="2 3">
    <name type="scientific">Pseudoalteromonas ulvae</name>
    <dbReference type="NCBI Taxonomy" id="107327"/>
    <lineage>
        <taxon>Bacteria</taxon>
        <taxon>Pseudomonadati</taxon>
        <taxon>Pseudomonadota</taxon>
        <taxon>Gammaproteobacteria</taxon>
        <taxon>Alteromonadales</taxon>
        <taxon>Pseudoalteromonadaceae</taxon>
        <taxon>Pseudoalteromonas</taxon>
    </lineage>
</organism>
<dbReference type="SUPFAM" id="SSF53756">
    <property type="entry name" value="UDP-Glycosyltransferase/glycogen phosphorylase"/>
    <property type="match status" value="1"/>
</dbReference>
<protein>
    <recommendedName>
        <fullName evidence="1">Glycosyl transferase family 1 domain-containing protein</fullName>
    </recommendedName>
</protein>
<dbReference type="Gene3D" id="3.40.50.2000">
    <property type="entry name" value="Glycogen Phosphorylase B"/>
    <property type="match status" value="2"/>
</dbReference>
<evidence type="ECO:0000313" key="3">
    <source>
        <dbReference type="Proteomes" id="UP000194841"/>
    </source>
</evidence>
<dbReference type="InterPro" id="IPR050194">
    <property type="entry name" value="Glycosyltransferase_grp1"/>
</dbReference>
<dbReference type="AlphaFoldDB" id="A0A244CSB2"/>
<dbReference type="PANTHER" id="PTHR45947:SF3">
    <property type="entry name" value="SULFOQUINOVOSYL TRANSFERASE SQD2"/>
    <property type="match status" value="1"/>
</dbReference>
<gene>
    <name evidence="2" type="ORF">B1199_09225</name>
</gene>
<name>A0A244CSB2_PSEDV</name>
<feature type="domain" description="Glycosyl transferase family 1" evidence="1">
    <location>
        <begin position="190"/>
        <end position="362"/>
    </location>
</feature>
<reference evidence="2 3" key="1">
    <citation type="submission" date="2017-02" db="EMBL/GenBank/DDBJ databases">
        <title>Pseudoalteromonas ulvae TC14 Genome.</title>
        <authorList>
            <person name="Molmeret M."/>
        </authorList>
    </citation>
    <scope>NUCLEOTIDE SEQUENCE [LARGE SCALE GENOMIC DNA]</scope>
    <source>
        <strain evidence="2">TC14</strain>
    </source>
</reference>
<keyword evidence="3" id="KW-1185">Reference proteome</keyword>
<dbReference type="EMBL" id="MWPV01000002">
    <property type="protein sequence ID" value="OUL58495.1"/>
    <property type="molecule type" value="Genomic_DNA"/>
</dbReference>